<protein>
    <submittedName>
        <fullName evidence="2">Disintegrin and metalloproteinase domain-containing protein 29</fullName>
    </submittedName>
</protein>
<evidence type="ECO:0000256" key="1">
    <source>
        <dbReference type="SAM" id="MobiDB-lite"/>
    </source>
</evidence>
<proteinExistence type="predicted"/>
<feature type="region of interest" description="Disordered" evidence="1">
    <location>
        <begin position="29"/>
        <end position="111"/>
    </location>
</feature>
<reference evidence="2 3" key="1">
    <citation type="submission" date="2019-05" db="EMBL/GenBank/DDBJ databases">
        <title>Another draft genome of Portunus trituberculatus and its Hox gene families provides insights of decapod evolution.</title>
        <authorList>
            <person name="Jeong J.-H."/>
            <person name="Song I."/>
            <person name="Kim S."/>
            <person name="Choi T."/>
            <person name="Kim D."/>
            <person name="Ryu S."/>
            <person name="Kim W."/>
        </authorList>
    </citation>
    <scope>NUCLEOTIDE SEQUENCE [LARGE SCALE GENOMIC DNA]</scope>
    <source>
        <tissue evidence="2">Muscle</tissue>
    </source>
</reference>
<evidence type="ECO:0000313" key="3">
    <source>
        <dbReference type="Proteomes" id="UP000324222"/>
    </source>
</evidence>
<feature type="compositionally biased region" description="Low complexity" evidence="1">
    <location>
        <begin position="59"/>
        <end position="111"/>
    </location>
</feature>
<dbReference type="Proteomes" id="UP000324222">
    <property type="component" value="Unassembled WGS sequence"/>
</dbReference>
<feature type="compositionally biased region" description="Polar residues" evidence="1">
    <location>
        <begin position="29"/>
        <end position="58"/>
    </location>
</feature>
<organism evidence="2 3">
    <name type="scientific">Portunus trituberculatus</name>
    <name type="common">Swimming crab</name>
    <name type="synonym">Neptunus trituberculatus</name>
    <dbReference type="NCBI Taxonomy" id="210409"/>
    <lineage>
        <taxon>Eukaryota</taxon>
        <taxon>Metazoa</taxon>
        <taxon>Ecdysozoa</taxon>
        <taxon>Arthropoda</taxon>
        <taxon>Crustacea</taxon>
        <taxon>Multicrustacea</taxon>
        <taxon>Malacostraca</taxon>
        <taxon>Eumalacostraca</taxon>
        <taxon>Eucarida</taxon>
        <taxon>Decapoda</taxon>
        <taxon>Pleocyemata</taxon>
        <taxon>Brachyura</taxon>
        <taxon>Eubrachyura</taxon>
        <taxon>Portunoidea</taxon>
        <taxon>Portunidae</taxon>
        <taxon>Portuninae</taxon>
        <taxon>Portunus</taxon>
    </lineage>
</organism>
<evidence type="ECO:0000313" key="2">
    <source>
        <dbReference type="EMBL" id="MPC42486.1"/>
    </source>
</evidence>
<dbReference type="GO" id="GO:0007229">
    <property type="term" value="P:integrin-mediated signaling pathway"/>
    <property type="evidence" value="ECO:0007669"/>
    <property type="project" value="UniProtKB-KW"/>
</dbReference>
<comment type="caution">
    <text evidence="2">The sequence shown here is derived from an EMBL/GenBank/DDBJ whole genome shotgun (WGS) entry which is preliminary data.</text>
</comment>
<dbReference type="AlphaFoldDB" id="A0A5B7FAZ4"/>
<name>A0A5B7FAZ4_PORTR</name>
<gene>
    <name evidence="2" type="primary">ADAM29_1</name>
    <name evidence="2" type="ORF">E2C01_036108</name>
</gene>
<dbReference type="EMBL" id="VSRR010005454">
    <property type="protein sequence ID" value="MPC42486.1"/>
    <property type="molecule type" value="Genomic_DNA"/>
</dbReference>
<keyword evidence="2" id="KW-0401">Integrin</keyword>
<accession>A0A5B7FAZ4</accession>
<sequence length="265" mass="29076">MVGWRTHGHRLSTTKLSFLQPAAIGILTPSHTTPNTYQTIPTQQWLPTTATQQQRPTSAMQQQPPTTAMQQYPPTTATQQQSPTTAMQQQSPTTATQQQSPITATQQQQPPATAAIPVLNQAPRNGTFCMKGLCRRSVSSTLILVQCCSPGLPQLEKTKHNTLRQVPPPWSRAAARAHNIRALLTLTWILHLQASRKKILYHLSRALPSPVQAPTTTLRLQYRFGKVGHSLSRQAHTATHLMAAATTVITLKTSGVKHVMITKSA</sequence>
<keyword evidence="3" id="KW-1185">Reference proteome</keyword>